<dbReference type="InterPro" id="IPR000262">
    <property type="entry name" value="FMN-dep_DH"/>
</dbReference>
<dbReference type="InterPro" id="IPR018506">
    <property type="entry name" value="Cyt_B5_heme-BS"/>
</dbReference>
<dbReference type="Pfam" id="PF01070">
    <property type="entry name" value="FMN_dh"/>
    <property type="match status" value="1"/>
</dbReference>
<dbReference type="PANTHER" id="PTHR10578">
    <property type="entry name" value="S -2-HYDROXY-ACID OXIDASE-RELATED"/>
    <property type="match status" value="1"/>
</dbReference>
<dbReference type="SUPFAM" id="SSF51395">
    <property type="entry name" value="FMN-linked oxidoreductases"/>
    <property type="match status" value="1"/>
</dbReference>
<dbReference type="CDD" id="cd02922">
    <property type="entry name" value="FCB2_FMN"/>
    <property type="match status" value="1"/>
</dbReference>
<reference evidence="9" key="1">
    <citation type="submission" date="2021-03" db="EMBL/GenBank/DDBJ databases">
        <title>Revisited historic fungal species revealed as producer of novel bioactive compounds through whole genome sequencing and comparative genomics.</title>
        <authorList>
            <person name="Vignolle G.A."/>
            <person name="Hochenegger N."/>
            <person name="Mach R.L."/>
            <person name="Mach-Aigner A.R."/>
            <person name="Javad Rahimi M."/>
            <person name="Salim K.A."/>
            <person name="Chan C.M."/>
            <person name="Lim L.B.L."/>
            <person name="Cai F."/>
            <person name="Druzhinina I.S."/>
            <person name="U'Ren J.M."/>
            <person name="Derntl C."/>
        </authorList>
    </citation>
    <scope>NUCLEOTIDE SEQUENCE</scope>
    <source>
        <strain evidence="9">TUCIM 5799</strain>
    </source>
</reference>
<evidence type="ECO:0000313" key="10">
    <source>
        <dbReference type="Proteomes" id="UP000829685"/>
    </source>
</evidence>
<accession>A0A9P9WA24</accession>
<dbReference type="InterPro" id="IPR001199">
    <property type="entry name" value="Cyt_B5-like_heme/steroid-bd"/>
</dbReference>
<dbReference type="Gene3D" id="3.20.20.70">
    <property type="entry name" value="Aldolase class I"/>
    <property type="match status" value="1"/>
</dbReference>
<dbReference type="Gene3D" id="3.10.120.10">
    <property type="entry name" value="Cytochrome b5-like heme/steroid binding domain"/>
    <property type="match status" value="1"/>
</dbReference>
<evidence type="ECO:0000256" key="6">
    <source>
        <dbReference type="RuleBase" id="RU362121"/>
    </source>
</evidence>
<dbReference type="PANTHER" id="PTHR10578:SF104">
    <property type="entry name" value="CYTOCHROME B2, MITOCHONDRIAL-RELATED"/>
    <property type="match status" value="1"/>
</dbReference>
<comment type="caution">
    <text evidence="9">The sequence shown here is derived from an EMBL/GenBank/DDBJ whole genome shotgun (WGS) entry which is preliminary data.</text>
</comment>
<dbReference type="GO" id="GO:0020037">
    <property type="term" value="F:heme binding"/>
    <property type="evidence" value="ECO:0007669"/>
    <property type="project" value="UniProtKB-UniRule"/>
</dbReference>
<evidence type="ECO:0000256" key="3">
    <source>
        <dbReference type="ARBA" id="ARBA00022723"/>
    </source>
</evidence>
<proteinExistence type="inferred from homology"/>
<dbReference type="AlphaFoldDB" id="A0A9P9WA24"/>
<comment type="similarity">
    <text evidence="6">Belongs to the cytochrome b5 family.</text>
</comment>
<keyword evidence="5 6" id="KW-0408">Iron</keyword>
<dbReference type="PROSITE" id="PS51349">
    <property type="entry name" value="FMN_HYDROXY_ACID_DH_2"/>
    <property type="match status" value="1"/>
</dbReference>
<evidence type="ECO:0000256" key="4">
    <source>
        <dbReference type="ARBA" id="ARBA00023002"/>
    </source>
</evidence>
<dbReference type="Pfam" id="PF00173">
    <property type="entry name" value="Cyt-b5"/>
    <property type="match status" value="1"/>
</dbReference>
<evidence type="ECO:0000256" key="1">
    <source>
        <dbReference type="ARBA" id="ARBA00001917"/>
    </source>
</evidence>
<name>A0A9P9WA24_9PEZI</name>
<evidence type="ECO:0000256" key="2">
    <source>
        <dbReference type="ARBA" id="ARBA00022617"/>
    </source>
</evidence>
<dbReference type="SMART" id="SM01117">
    <property type="entry name" value="Cyt-b5"/>
    <property type="match status" value="1"/>
</dbReference>
<dbReference type="InterPro" id="IPR036400">
    <property type="entry name" value="Cyt_B5-like_heme/steroid_sf"/>
</dbReference>
<organism evidence="9 10">
    <name type="scientific">Neoarthrinium moseri</name>
    <dbReference type="NCBI Taxonomy" id="1658444"/>
    <lineage>
        <taxon>Eukaryota</taxon>
        <taxon>Fungi</taxon>
        <taxon>Dikarya</taxon>
        <taxon>Ascomycota</taxon>
        <taxon>Pezizomycotina</taxon>
        <taxon>Sordariomycetes</taxon>
        <taxon>Xylariomycetidae</taxon>
        <taxon>Amphisphaeriales</taxon>
        <taxon>Apiosporaceae</taxon>
        <taxon>Neoarthrinium</taxon>
    </lineage>
</organism>
<dbReference type="OrthoDB" id="1925334at2759"/>
<evidence type="ECO:0000259" key="8">
    <source>
        <dbReference type="PROSITE" id="PS51349"/>
    </source>
</evidence>
<comment type="cofactor">
    <cofactor evidence="1">
        <name>FMN</name>
        <dbReference type="ChEBI" id="CHEBI:58210"/>
    </cofactor>
</comment>
<feature type="domain" description="Cytochrome b5 heme-binding" evidence="7">
    <location>
        <begin position="2"/>
        <end position="79"/>
    </location>
</feature>
<dbReference type="EMBL" id="JAFIMR010000056">
    <property type="protein sequence ID" value="KAI1853822.1"/>
    <property type="molecule type" value="Genomic_DNA"/>
</dbReference>
<dbReference type="PROSITE" id="PS50255">
    <property type="entry name" value="CYTOCHROME_B5_2"/>
    <property type="match status" value="1"/>
</dbReference>
<evidence type="ECO:0000313" key="9">
    <source>
        <dbReference type="EMBL" id="KAI1853822.1"/>
    </source>
</evidence>
<evidence type="ECO:0000256" key="5">
    <source>
        <dbReference type="ARBA" id="ARBA00023004"/>
    </source>
</evidence>
<dbReference type="GO" id="GO:0046872">
    <property type="term" value="F:metal ion binding"/>
    <property type="evidence" value="ECO:0007669"/>
    <property type="project" value="UniProtKB-UniRule"/>
</dbReference>
<feature type="domain" description="FMN hydroxy acid dehydrogenase" evidence="8">
    <location>
        <begin position="105"/>
        <end position="463"/>
    </location>
</feature>
<protein>
    <submittedName>
        <fullName evidence="9">Uncharacterized protein</fullName>
    </submittedName>
</protein>
<dbReference type="PROSITE" id="PS00191">
    <property type="entry name" value="CYTOCHROME_B5_1"/>
    <property type="match status" value="1"/>
</dbReference>
<keyword evidence="3 6" id="KW-0479">Metal-binding</keyword>
<dbReference type="InterPro" id="IPR037396">
    <property type="entry name" value="FMN_HAD"/>
</dbReference>
<dbReference type="InterPro" id="IPR037458">
    <property type="entry name" value="L-MDH/L-LDH_FMN-bd"/>
</dbReference>
<dbReference type="Proteomes" id="UP000829685">
    <property type="component" value="Unassembled WGS sequence"/>
</dbReference>
<dbReference type="SUPFAM" id="SSF55856">
    <property type="entry name" value="Cytochrome b5-like heme/steroid binding domain"/>
    <property type="match status" value="1"/>
</dbReference>
<evidence type="ECO:0000259" key="7">
    <source>
        <dbReference type="PROSITE" id="PS50255"/>
    </source>
</evidence>
<keyword evidence="10" id="KW-1185">Reference proteome</keyword>
<gene>
    <name evidence="9" type="ORF">JX265_012653</name>
</gene>
<keyword evidence="4" id="KW-0560">Oxidoreductase</keyword>
<sequence>MAITIEGSEVAKHCTRDSCWVVIHGKVWDVTNFLDEHPGGVGLILKCAGRNATNSYETVHNPELVGEMLPAECCVGAIKPGDLAEQDLANEDILGNGQATAASSPPLTSLINIGDFEKVAEKCLSAAGWAYYSSGAEGEISLDDTRRIFNKISLRPRIMRNVESISTSINILGHTSSLPLYISPTGLGRYAHKEAETILSSVAGDEGIIYMMPTSPSQSHDAIFSARISKDQPLFFQLYSSRDRSKAKALVQKVESLGASAIFVTVDSPVLGRRERDDRVKVAAGEQATQAGVAKSSATGLLNPTLIWEDLKWLKGVTRLPIVLKGVQTVEDAILAHRHGVQGIVLSNHGGRSLDTAQAPMLTLLEIRKYAPYLLSPTIRQGFQVFIDGGIRRGTDIIKALALGASAVGVGRPFLYSLTAEYGKAGARRLVQMLRTELETSMALIGAVEVTDLAPEMVNSERAESEVSRRVKL</sequence>
<dbReference type="InterPro" id="IPR013785">
    <property type="entry name" value="Aldolase_TIM"/>
</dbReference>
<dbReference type="GO" id="GO:0016491">
    <property type="term" value="F:oxidoreductase activity"/>
    <property type="evidence" value="ECO:0007669"/>
    <property type="project" value="UniProtKB-KW"/>
</dbReference>
<keyword evidence="2 6" id="KW-0349">Heme</keyword>